<keyword evidence="3" id="KW-1185">Reference proteome</keyword>
<gene>
    <name evidence="2" type="ORF">ACFSCW_02560</name>
</gene>
<comment type="caution">
    <text evidence="2">The sequence shown here is derived from an EMBL/GenBank/DDBJ whole genome shotgun (WGS) entry which is preliminary data.</text>
</comment>
<feature type="transmembrane region" description="Helical" evidence="1">
    <location>
        <begin position="97"/>
        <end position="115"/>
    </location>
</feature>
<organism evidence="2 3">
    <name type="scientific">Sphingomonas tabacisoli</name>
    <dbReference type="NCBI Taxonomy" id="2249466"/>
    <lineage>
        <taxon>Bacteria</taxon>
        <taxon>Pseudomonadati</taxon>
        <taxon>Pseudomonadota</taxon>
        <taxon>Alphaproteobacteria</taxon>
        <taxon>Sphingomonadales</taxon>
        <taxon>Sphingomonadaceae</taxon>
        <taxon>Sphingomonas</taxon>
    </lineage>
</organism>
<dbReference type="Proteomes" id="UP001597115">
    <property type="component" value="Unassembled WGS sequence"/>
</dbReference>
<keyword evidence="1" id="KW-1133">Transmembrane helix</keyword>
<evidence type="ECO:0000313" key="2">
    <source>
        <dbReference type="EMBL" id="MFD1610679.1"/>
    </source>
</evidence>
<protein>
    <submittedName>
        <fullName evidence="2">Uncharacterized protein</fullName>
    </submittedName>
</protein>
<evidence type="ECO:0000256" key="1">
    <source>
        <dbReference type="SAM" id="Phobius"/>
    </source>
</evidence>
<keyword evidence="1" id="KW-0472">Membrane</keyword>
<accession>A0ABW4HYG2</accession>
<dbReference type="RefSeq" id="WP_380886572.1">
    <property type="nucleotide sequence ID" value="NZ_JBHUDY010000001.1"/>
</dbReference>
<feature type="transmembrane region" description="Helical" evidence="1">
    <location>
        <begin position="135"/>
        <end position="155"/>
    </location>
</feature>
<dbReference type="EMBL" id="JBHUDY010000001">
    <property type="protein sequence ID" value="MFD1610679.1"/>
    <property type="molecule type" value="Genomic_DNA"/>
</dbReference>
<evidence type="ECO:0000313" key="3">
    <source>
        <dbReference type="Proteomes" id="UP001597115"/>
    </source>
</evidence>
<feature type="transmembrane region" description="Helical" evidence="1">
    <location>
        <begin position="64"/>
        <end position="85"/>
    </location>
</feature>
<reference evidence="3" key="1">
    <citation type="journal article" date="2019" name="Int. J. Syst. Evol. Microbiol.">
        <title>The Global Catalogue of Microorganisms (GCM) 10K type strain sequencing project: providing services to taxonomists for standard genome sequencing and annotation.</title>
        <authorList>
            <consortium name="The Broad Institute Genomics Platform"/>
            <consortium name="The Broad Institute Genome Sequencing Center for Infectious Disease"/>
            <person name="Wu L."/>
            <person name="Ma J."/>
        </authorList>
    </citation>
    <scope>NUCLEOTIDE SEQUENCE [LARGE SCALE GENOMIC DNA]</scope>
    <source>
        <strain evidence="3">CGMCC 1.16275</strain>
    </source>
</reference>
<proteinExistence type="predicted"/>
<feature type="transmembrane region" description="Helical" evidence="1">
    <location>
        <begin position="6"/>
        <end position="30"/>
    </location>
</feature>
<feature type="transmembrane region" description="Helical" evidence="1">
    <location>
        <begin position="37"/>
        <end position="58"/>
    </location>
</feature>
<keyword evidence="1" id="KW-0812">Transmembrane</keyword>
<name>A0ABW4HYG2_9SPHN</name>
<sequence>MLLGLSLAAFTALHTGISLIGIAAGVIFFAGLLGGRWLGGVNTLFLVFTILTSVTGFMFPPKPIGPPFLFGVVSLLLLAVALYALYGRKLGGRLRAVYLLTALAAQYLNMVVLVVQSYQKIPPLQAIAPTGAEPAVLATQAVVLLAVLFTGWRVLRPARAALEH</sequence>